<reference evidence="2" key="2">
    <citation type="journal article" date="2015" name="Data Brief">
        <title>Shoot transcriptome of the giant reed, Arundo donax.</title>
        <authorList>
            <person name="Barrero R.A."/>
            <person name="Guerrero F.D."/>
            <person name="Moolhuijzen P."/>
            <person name="Goolsby J.A."/>
            <person name="Tidwell J."/>
            <person name="Bellgard S.E."/>
            <person name="Bellgard M.I."/>
        </authorList>
    </citation>
    <scope>NUCLEOTIDE SEQUENCE</scope>
    <source>
        <tissue evidence="2">Shoot tissue taken approximately 20 cm above the soil surface</tissue>
    </source>
</reference>
<reference evidence="2" key="1">
    <citation type="submission" date="2014-09" db="EMBL/GenBank/DDBJ databases">
        <authorList>
            <person name="Magalhaes I.L.F."/>
            <person name="Oliveira U."/>
            <person name="Santos F.R."/>
            <person name="Vidigal T.H.D.A."/>
            <person name="Brescovit A.D."/>
            <person name="Santos A.J."/>
        </authorList>
    </citation>
    <scope>NUCLEOTIDE SEQUENCE</scope>
    <source>
        <tissue evidence="2">Shoot tissue taken approximately 20 cm above the soil surface</tissue>
    </source>
</reference>
<evidence type="ECO:0000256" key="1">
    <source>
        <dbReference type="SAM" id="SignalP"/>
    </source>
</evidence>
<protein>
    <submittedName>
        <fullName evidence="2">Uncharacterized protein</fullName>
    </submittedName>
</protein>
<name>A0A0A8ZLL5_ARUDO</name>
<sequence length="49" mass="5770">MFSSSSLIFFILLAMENLGPIMTRGIISANCKKFLICQYFEKFRMIQRM</sequence>
<dbReference type="EMBL" id="GBRH01258204">
    <property type="protein sequence ID" value="JAD39691.1"/>
    <property type="molecule type" value="Transcribed_RNA"/>
</dbReference>
<dbReference type="AlphaFoldDB" id="A0A0A8ZLL5"/>
<proteinExistence type="predicted"/>
<accession>A0A0A8ZLL5</accession>
<feature type="chain" id="PRO_5002060004" evidence="1">
    <location>
        <begin position="24"/>
        <end position="49"/>
    </location>
</feature>
<keyword evidence="1" id="KW-0732">Signal</keyword>
<feature type="signal peptide" evidence="1">
    <location>
        <begin position="1"/>
        <end position="23"/>
    </location>
</feature>
<organism evidence="2">
    <name type="scientific">Arundo donax</name>
    <name type="common">Giant reed</name>
    <name type="synonym">Donax arundinaceus</name>
    <dbReference type="NCBI Taxonomy" id="35708"/>
    <lineage>
        <taxon>Eukaryota</taxon>
        <taxon>Viridiplantae</taxon>
        <taxon>Streptophyta</taxon>
        <taxon>Embryophyta</taxon>
        <taxon>Tracheophyta</taxon>
        <taxon>Spermatophyta</taxon>
        <taxon>Magnoliopsida</taxon>
        <taxon>Liliopsida</taxon>
        <taxon>Poales</taxon>
        <taxon>Poaceae</taxon>
        <taxon>PACMAD clade</taxon>
        <taxon>Arundinoideae</taxon>
        <taxon>Arundineae</taxon>
        <taxon>Arundo</taxon>
    </lineage>
</organism>
<evidence type="ECO:0000313" key="2">
    <source>
        <dbReference type="EMBL" id="JAD39691.1"/>
    </source>
</evidence>